<dbReference type="RefSeq" id="WP_272018733.1">
    <property type="nucleotide sequence ID" value="NZ_JAQLKE010000005.1"/>
</dbReference>
<accession>A0AB35IGV9</accession>
<comment type="caution">
    <text evidence="1">The sequence shown here is derived from an EMBL/GenBank/DDBJ whole genome shotgun (WGS) entry which is preliminary data.</text>
</comment>
<organism evidence="1 2">
    <name type="scientific">Thomasclavelia ramosa</name>
    <dbReference type="NCBI Taxonomy" id="1547"/>
    <lineage>
        <taxon>Bacteria</taxon>
        <taxon>Bacillati</taxon>
        <taxon>Bacillota</taxon>
        <taxon>Erysipelotrichia</taxon>
        <taxon>Erysipelotrichales</taxon>
        <taxon>Coprobacillaceae</taxon>
        <taxon>Thomasclavelia</taxon>
    </lineage>
</organism>
<name>A0AB35IGV9_9FIRM</name>
<proteinExistence type="predicted"/>
<dbReference type="AlphaFoldDB" id="A0AB35IGV9"/>
<sequence>MGTRQELLEYADILYELKDNEVVKTYLKALHEVTTYSQKENVVPLEYYKSSKKYDYYIKLPYENFEILANGKYGFKQYGFSYCGKGVGENKGWSKYGCCSLCNFTKEKIKNMIDKRIKEDNEEVIEDGNLD</sequence>
<evidence type="ECO:0000313" key="2">
    <source>
        <dbReference type="Proteomes" id="UP001211987"/>
    </source>
</evidence>
<dbReference type="Proteomes" id="UP001211987">
    <property type="component" value="Unassembled WGS sequence"/>
</dbReference>
<protein>
    <submittedName>
        <fullName evidence="1">Uncharacterized protein</fullName>
    </submittedName>
</protein>
<reference evidence="1" key="1">
    <citation type="submission" date="2023-01" db="EMBL/GenBank/DDBJ databases">
        <title>Human gut microbiome strain richness.</title>
        <authorList>
            <person name="Chen-Liaw A."/>
        </authorList>
    </citation>
    <scope>NUCLEOTIDE SEQUENCE</scope>
    <source>
        <strain evidence="1">1001217st2_G6_1001217B_191108</strain>
    </source>
</reference>
<gene>
    <name evidence="1" type="ORF">PM738_04355</name>
</gene>
<dbReference type="EMBL" id="JAQLKE010000005">
    <property type="protein sequence ID" value="MDB7083025.1"/>
    <property type="molecule type" value="Genomic_DNA"/>
</dbReference>
<evidence type="ECO:0000313" key="1">
    <source>
        <dbReference type="EMBL" id="MDB7083025.1"/>
    </source>
</evidence>